<organism evidence="1 2">
    <name type="scientific">Lactobacillus colini</name>
    <dbReference type="NCBI Taxonomy" id="1819254"/>
    <lineage>
        <taxon>Bacteria</taxon>
        <taxon>Bacillati</taxon>
        <taxon>Bacillota</taxon>
        <taxon>Bacilli</taxon>
        <taxon>Lactobacillales</taxon>
        <taxon>Lactobacillaceae</taxon>
        <taxon>Lactobacillus</taxon>
    </lineage>
</organism>
<sequence length="276" mass="31026">MKFFKQKSSLLVLILGLMTLTLITACSKKENQKQTPSLPSATSLINSSFAKNIKSGHYTLNLASKEMNQTTKASGKFKQGSVTYMDYAISNKSKTQSEKIWLTNSTIYLLLPANHGKWIENKSDANNFDPNQLTSRFKSSTLDAINQEFVKHAQVKKSGTSSYSVSYSGTNSDIWKVLNVLVVDTMNSPGSQNMNISRTINAASVQNIKINYIINKLTKRITNITYQASFNINGKYDFTWKQVYDELNEHNKLSVPNSIQKNAIDVQKIKQKQAKK</sequence>
<dbReference type="PROSITE" id="PS51257">
    <property type="entry name" value="PROKAR_LIPOPROTEIN"/>
    <property type="match status" value="1"/>
</dbReference>
<comment type="caution">
    <text evidence="1">The sequence shown here is derived from an EMBL/GenBank/DDBJ whole genome shotgun (WGS) entry which is preliminary data.</text>
</comment>
<dbReference type="Proteomes" id="UP001519292">
    <property type="component" value="Unassembled WGS sequence"/>
</dbReference>
<evidence type="ECO:0000313" key="1">
    <source>
        <dbReference type="EMBL" id="MBP2057405.1"/>
    </source>
</evidence>
<proteinExistence type="predicted"/>
<accession>A0ABS4MCJ8</accession>
<name>A0ABS4MCJ8_9LACO</name>
<dbReference type="RefSeq" id="WP_209686150.1">
    <property type="nucleotide sequence ID" value="NZ_JAGGLU010000002.1"/>
</dbReference>
<keyword evidence="2" id="KW-1185">Reference proteome</keyword>
<evidence type="ECO:0000313" key="2">
    <source>
        <dbReference type="Proteomes" id="UP001519292"/>
    </source>
</evidence>
<gene>
    <name evidence="1" type="ORF">J2Z60_000569</name>
</gene>
<protein>
    <submittedName>
        <fullName evidence="1">Uncharacterized protein (UPF0332 family)</fullName>
    </submittedName>
</protein>
<reference evidence="1 2" key="1">
    <citation type="submission" date="2021-03" db="EMBL/GenBank/DDBJ databases">
        <title>Genomic Encyclopedia of Type Strains, Phase IV (KMG-IV): sequencing the most valuable type-strain genomes for metagenomic binning, comparative biology and taxonomic classification.</title>
        <authorList>
            <person name="Goeker M."/>
        </authorList>
    </citation>
    <scope>NUCLEOTIDE SEQUENCE [LARGE SCALE GENOMIC DNA]</scope>
    <source>
        <strain evidence="1 2">DSM 101872</strain>
    </source>
</reference>
<dbReference type="EMBL" id="JAGGLU010000002">
    <property type="protein sequence ID" value="MBP2057405.1"/>
    <property type="molecule type" value="Genomic_DNA"/>
</dbReference>